<dbReference type="SUPFAM" id="SSF56496">
    <property type="entry name" value="Fibrinogen C-terminal domain-like"/>
    <property type="match status" value="1"/>
</dbReference>
<reference evidence="4" key="2">
    <citation type="submission" date="2020-05" db="UniProtKB">
        <authorList>
            <consortium name="EnsemblMetazoa"/>
        </authorList>
    </citation>
    <scope>IDENTIFICATION</scope>
    <source>
        <strain evidence="4">FAR1</strain>
    </source>
</reference>
<dbReference type="InterPro" id="IPR036056">
    <property type="entry name" value="Fibrinogen-like_C"/>
</dbReference>
<name>A0A182QP40_9DIPT</name>
<dbReference type="CDD" id="cd00087">
    <property type="entry name" value="FReD"/>
    <property type="match status" value="1"/>
</dbReference>
<keyword evidence="2" id="KW-0472">Membrane</keyword>
<dbReference type="AlphaFoldDB" id="A0A182QP40"/>
<feature type="transmembrane region" description="Helical" evidence="2">
    <location>
        <begin position="22"/>
        <end position="41"/>
    </location>
</feature>
<evidence type="ECO:0000256" key="1">
    <source>
        <dbReference type="SAM" id="Coils"/>
    </source>
</evidence>
<dbReference type="PROSITE" id="PS51406">
    <property type="entry name" value="FIBRINOGEN_C_2"/>
    <property type="match status" value="1"/>
</dbReference>
<dbReference type="PANTHER" id="PTHR19143">
    <property type="entry name" value="FIBRINOGEN/TENASCIN/ANGIOPOEITIN"/>
    <property type="match status" value="1"/>
</dbReference>
<dbReference type="VEuPathDB" id="VectorBase:AFAF014058"/>
<dbReference type="Proteomes" id="UP000075886">
    <property type="component" value="Unassembled WGS sequence"/>
</dbReference>
<dbReference type="InterPro" id="IPR002181">
    <property type="entry name" value="Fibrinogen_a/b/g_C_dom"/>
</dbReference>
<dbReference type="InterPro" id="IPR050373">
    <property type="entry name" value="Fibrinogen_C-term_domain"/>
</dbReference>
<dbReference type="GO" id="GO:0005615">
    <property type="term" value="C:extracellular space"/>
    <property type="evidence" value="ECO:0007669"/>
    <property type="project" value="TreeGrafter"/>
</dbReference>
<keyword evidence="2" id="KW-0812">Transmembrane</keyword>
<feature type="domain" description="Fibrinogen C-terminal" evidence="3">
    <location>
        <begin position="84"/>
        <end position="262"/>
    </location>
</feature>
<dbReference type="STRING" id="69004.A0A182QP40"/>
<protein>
    <recommendedName>
        <fullName evidence="3">Fibrinogen C-terminal domain-containing protein</fullName>
    </recommendedName>
</protein>
<dbReference type="Gene3D" id="4.10.530.10">
    <property type="entry name" value="Gamma-fibrinogen Carboxyl Terminal Fragment, domain 2"/>
    <property type="match status" value="1"/>
</dbReference>
<evidence type="ECO:0000256" key="2">
    <source>
        <dbReference type="SAM" id="Phobius"/>
    </source>
</evidence>
<dbReference type="SMART" id="SM00186">
    <property type="entry name" value="FBG"/>
    <property type="match status" value="1"/>
</dbReference>
<evidence type="ECO:0000259" key="3">
    <source>
        <dbReference type="PROSITE" id="PS51406"/>
    </source>
</evidence>
<evidence type="ECO:0000313" key="4">
    <source>
        <dbReference type="EnsemblMetazoa" id="AFAF014058-PA"/>
    </source>
</evidence>
<dbReference type="EMBL" id="AXCN02002043">
    <property type="status" value="NOT_ANNOTATED_CDS"/>
    <property type="molecule type" value="Genomic_DNA"/>
</dbReference>
<dbReference type="PANTHER" id="PTHR19143:SF327">
    <property type="entry name" value="FI21813P1-RELATED"/>
    <property type="match status" value="1"/>
</dbReference>
<keyword evidence="5" id="KW-1185">Reference proteome</keyword>
<feature type="coiled-coil region" evidence="1">
    <location>
        <begin position="65"/>
        <end position="92"/>
    </location>
</feature>
<keyword evidence="1" id="KW-0175">Coiled coil</keyword>
<evidence type="ECO:0000313" key="5">
    <source>
        <dbReference type="Proteomes" id="UP000075886"/>
    </source>
</evidence>
<dbReference type="InterPro" id="IPR014716">
    <property type="entry name" value="Fibrinogen_a/b/g_C_1"/>
</dbReference>
<dbReference type="Pfam" id="PF00147">
    <property type="entry name" value="Fibrinogen_C"/>
    <property type="match status" value="1"/>
</dbReference>
<proteinExistence type="predicted"/>
<dbReference type="Gene3D" id="3.90.215.10">
    <property type="entry name" value="Gamma Fibrinogen, chain A, domain 1"/>
    <property type="match status" value="1"/>
</dbReference>
<keyword evidence="2" id="KW-1133">Transmembrane helix</keyword>
<organism evidence="4 5">
    <name type="scientific">Anopheles farauti</name>
    <dbReference type="NCBI Taxonomy" id="69004"/>
    <lineage>
        <taxon>Eukaryota</taxon>
        <taxon>Metazoa</taxon>
        <taxon>Ecdysozoa</taxon>
        <taxon>Arthropoda</taxon>
        <taxon>Hexapoda</taxon>
        <taxon>Insecta</taxon>
        <taxon>Pterygota</taxon>
        <taxon>Neoptera</taxon>
        <taxon>Endopterygota</taxon>
        <taxon>Diptera</taxon>
        <taxon>Nematocera</taxon>
        <taxon>Culicoidea</taxon>
        <taxon>Culicidae</taxon>
        <taxon>Anophelinae</taxon>
        <taxon>Anopheles</taxon>
    </lineage>
</organism>
<reference evidence="5" key="1">
    <citation type="submission" date="2014-01" db="EMBL/GenBank/DDBJ databases">
        <title>The Genome Sequence of Anopheles farauti FAR1 (V2).</title>
        <authorList>
            <consortium name="The Broad Institute Genomics Platform"/>
            <person name="Neafsey D.E."/>
            <person name="Besansky N."/>
            <person name="Howell P."/>
            <person name="Walton C."/>
            <person name="Young S.K."/>
            <person name="Zeng Q."/>
            <person name="Gargeya S."/>
            <person name="Fitzgerald M."/>
            <person name="Haas B."/>
            <person name="Abouelleil A."/>
            <person name="Allen A.W."/>
            <person name="Alvarado L."/>
            <person name="Arachchi H.M."/>
            <person name="Berlin A.M."/>
            <person name="Chapman S.B."/>
            <person name="Gainer-Dewar J."/>
            <person name="Goldberg J."/>
            <person name="Griggs A."/>
            <person name="Gujja S."/>
            <person name="Hansen M."/>
            <person name="Howarth C."/>
            <person name="Imamovic A."/>
            <person name="Ireland A."/>
            <person name="Larimer J."/>
            <person name="McCowan C."/>
            <person name="Murphy C."/>
            <person name="Pearson M."/>
            <person name="Poon T.W."/>
            <person name="Priest M."/>
            <person name="Roberts A."/>
            <person name="Saif S."/>
            <person name="Shea T."/>
            <person name="Sisk P."/>
            <person name="Sykes S."/>
            <person name="Wortman J."/>
            <person name="Nusbaum C."/>
            <person name="Birren B."/>
        </authorList>
    </citation>
    <scope>NUCLEOTIDE SEQUENCE [LARGE SCALE GENOMIC DNA]</scope>
    <source>
        <strain evidence="5">FAR1</strain>
    </source>
</reference>
<sequence>MANTDWSAPPARKVDCERIPRTMNTVSGVVAIVVVFGLMTVRLQATNTPTGFGYEMLLAHLQAFESRTQAQLELLQQNVKQSRQELASLQRYTTEQLANKDSGVYFVNFSPTTINASFEVFRDGSDNHGYGANWTVFQRRFDGSVNFNRSWTEYRNGFGDVRREHWLGLEKLRMLLDRERHELLIVMEDFEGVTAFAHYDNFAIGNESNDYQLKSLGTHTGIVGDSFSSQLMKKFATVDRDSPENCAQTFQSGGWFSNCYQSEIKINENGHHFRNDPFIRCHNCWYIEPRASQIDTQVSSINGSVDDKSVFVCRKPSKSVQPNSETARHVPHATNELIVRARVVCLNALLIRSSPRPGAPKTEV</sequence>
<accession>A0A182QP40</accession>
<dbReference type="EnsemblMetazoa" id="AFAF014058-RA">
    <property type="protein sequence ID" value="AFAF014058-PA"/>
    <property type="gene ID" value="AFAF014058"/>
</dbReference>